<dbReference type="SMART" id="SM00490">
    <property type="entry name" value="HELICc"/>
    <property type="match status" value="1"/>
</dbReference>
<dbReference type="GO" id="GO:0016887">
    <property type="term" value="F:ATP hydrolysis activity"/>
    <property type="evidence" value="ECO:0007669"/>
    <property type="project" value="TreeGrafter"/>
</dbReference>
<dbReference type="InterPro" id="IPR027417">
    <property type="entry name" value="P-loop_NTPase"/>
</dbReference>
<keyword evidence="2" id="KW-0067">ATP-binding</keyword>
<dbReference type="Proteomes" id="UP000282930">
    <property type="component" value="Chromosome"/>
</dbReference>
<gene>
    <name evidence="5" type="ORF">ELD05_07960</name>
</gene>
<keyword evidence="1" id="KW-0547">Nucleotide-binding</keyword>
<dbReference type="PANTHER" id="PTHR47962:SF5">
    <property type="entry name" value="ATP-DEPENDENT HELICASE LHR-RELATED"/>
    <property type="match status" value="1"/>
</dbReference>
<dbReference type="RefSeq" id="WP_127352004.1">
    <property type="nucleotide sequence ID" value="NZ_CP034791.1"/>
</dbReference>
<dbReference type="PROSITE" id="PS51192">
    <property type="entry name" value="HELICASE_ATP_BIND_1"/>
    <property type="match status" value="1"/>
</dbReference>
<protein>
    <submittedName>
        <fullName evidence="5">DEAD/DEAH box helicase</fullName>
    </submittedName>
</protein>
<evidence type="ECO:0000313" key="5">
    <source>
        <dbReference type="EMBL" id="AZT90583.1"/>
    </source>
</evidence>
<dbReference type="KEGG" id="ccha:ELD05_07960"/>
<name>A0A3T0D6C2_9FIRM</name>
<evidence type="ECO:0000256" key="1">
    <source>
        <dbReference type="ARBA" id="ARBA00022741"/>
    </source>
</evidence>
<keyword evidence="6" id="KW-1185">Reference proteome</keyword>
<dbReference type="InterPro" id="IPR014001">
    <property type="entry name" value="Helicase_ATP-bd"/>
</dbReference>
<dbReference type="GO" id="GO:0005524">
    <property type="term" value="F:ATP binding"/>
    <property type="evidence" value="ECO:0007669"/>
    <property type="project" value="UniProtKB-KW"/>
</dbReference>
<evidence type="ECO:0000259" key="4">
    <source>
        <dbReference type="PROSITE" id="PS51194"/>
    </source>
</evidence>
<accession>A0A3T0D6C2</accession>
<dbReference type="PROSITE" id="PS51194">
    <property type="entry name" value="HELICASE_CTER"/>
    <property type="match status" value="1"/>
</dbReference>
<sequence length="700" mass="81016">MDNGYLEDLNIKNQLSSTWDMFFGSYGRLKDVQRKAIPKILEGKDILICSPTASGKTEAACAPLIERLKSRFKVWTILYICPTRALVNDIYERLYSRLIYYDINILRKTGDYQAEFKTIPNILITTPESFDSMMCRGKLKNGFGHILSCVYAVILDEVHLLYGSSRGEQVRWLLERLRRLKAQAFKEKWCDDEKIQIIGMSATMKEPEKILKYYIPDGEIIKAEGKREINLISDEIVSIDETIFKHFCSIDFQNRFKKILIFCNSRNKVDALVAELRSILKDSNYQILSHHGSLAKSEREETEEILKRHEWVIAVSSSTFEIGIDIGSIDLVVLAEPPLDMNSFLQRIGRGNRKNERIEVLLCAENDTQRLIQKAMLFCAQNGILLNTAAGNIFHVIIQQIISYIFQSKDLKRSKDALKSLIESCLKYYFEDLSVANDIINNLILSGQLKEADDGKLTVKKDWLDKFSNGQIHSTIRFASGMSIYDLEKNRVLATNVHDFQNKRIKITGQNKEIINIQGNSIIVKNSSEKLDGGLLSYAPYETIFFNTQPYAIRTYLGLEDKVFPYVIRDNKVYMFHLGSTQREFFIKLLIRMLNLKVIEAVNSFLVQFDKGYCKKVISSFKDIKYLNDYSMIKFIEKDIDKIEKELKIDPLNKLLPMKIRVEEVLRIINLEEELKLFKKAEFQNVTHTQLEMYLAKLIH</sequence>
<dbReference type="GO" id="GO:0003677">
    <property type="term" value="F:DNA binding"/>
    <property type="evidence" value="ECO:0007669"/>
    <property type="project" value="TreeGrafter"/>
</dbReference>
<dbReference type="AlphaFoldDB" id="A0A3T0D6C2"/>
<reference evidence="5 6" key="1">
    <citation type="submission" date="2018-12" db="EMBL/GenBank/DDBJ databases">
        <title>Genome sequence from the cellulolytic species, Caldicellulosiruptor changbaiensis.</title>
        <authorList>
            <person name="Blumer-Schuette S.E."/>
            <person name="Mendoza C."/>
        </authorList>
    </citation>
    <scope>NUCLEOTIDE SEQUENCE [LARGE SCALE GENOMIC DNA]</scope>
    <source>
        <strain evidence="5 6">CBS-Z</strain>
    </source>
</reference>
<dbReference type="InterPro" id="IPR011545">
    <property type="entry name" value="DEAD/DEAH_box_helicase_dom"/>
</dbReference>
<evidence type="ECO:0000256" key="2">
    <source>
        <dbReference type="ARBA" id="ARBA00022840"/>
    </source>
</evidence>
<dbReference type="Gene3D" id="3.40.50.300">
    <property type="entry name" value="P-loop containing nucleotide triphosphate hydrolases"/>
    <property type="match status" value="2"/>
</dbReference>
<dbReference type="SMART" id="SM00487">
    <property type="entry name" value="DEXDc"/>
    <property type="match status" value="1"/>
</dbReference>
<keyword evidence="5" id="KW-0347">Helicase</keyword>
<feature type="domain" description="Helicase C-terminal" evidence="4">
    <location>
        <begin position="251"/>
        <end position="402"/>
    </location>
</feature>
<dbReference type="SUPFAM" id="SSF52540">
    <property type="entry name" value="P-loop containing nucleoside triphosphate hydrolases"/>
    <property type="match status" value="1"/>
</dbReference>
<keyword evidence="5" id="KW-0378">Hydrolase</keyword>
<organism evidence="5 6">
    <name type="scientific">Caldicellulosiruptor changbaiensis</name>
    <dbReference type="NCBI Taxonomy" id="1222016"/>
    <lineage>
        <taxon>Bacteria</taxon>
        <taxon>Bacillati</taxon>
        <taxon>Bacillota</taxon>
        <taxon>Bacillota incertae sedis</taxon>
        <taxon>Caldicellulosiruptorales</taxon>
        <taxon>Caldicellulosiruptoraceae</taxon>
        <taxon>Caldicellulosiruptor</taxon>
    </lineage>
</organism>
<dbReference type="PANTHER" id="PTHR47962">
    <property type="entry name" value="ATP-DEPENDENT HELICASE LHR-RELATED-RELATED"/>
    <property type="match status" value="1"/>
</dbReference>
<evidence type="ECO:0000313" key="6">
    <source>
        <dbReference type="Proteomes" id="UP000282930"/>
    </source>
</evidence>
<dbReference type="EMBL" id="CP034791">
    <property type="protein sequence ID" value="AZT90583.1"/>
    <property type="molecule type" value="Genomic_DNA"/>
</dbReference>
<dbReference type="GO" id="GO:0004386">
    <property type="term" value="F:helicase activity"/>
    <property type="evidence" value="ECO:0007669"/>
    <property type="project" value="UniProtKB-KW"/>
</dbReference>
<dbReference type="Pfam" id="PF00271">
    <property type="entry name" value="Helicase_C"/>
    <property type="match status" value="1"/>
</dbReference>
<dbReference type="InterPro" id="IPR001650">
    <property type="entry name" value="Helicase_C-like"/>
</dbReference>
<dbReference type="Pfam" id="PF00270">
    <property type="entry name" value="DEAD"/>
    <property type="match status" value="1"/>
</dbReference>
<feature type="domain" description="Helicase ATP-binding" evidence="3">
    <location>
        <begin position="37"/>
        <end position="222"/>
    </location>
</feature>
<proteinExistence type="predicted"/>
<evidence type="ECO:0000259" key="3">
    <source>
        <dbReference type="PROSITE" id="PS51192"/>
    </source>
</evidence>
<dbReference type="InterPro" id="IPR052511">
    <property type="entry name" value="ATP-dep_Helicase"/>
</dbReference>